<dbReference type="SUPFAM" id="SSF56219">
    <property type="entry name" value="DNase I-like"/>
    <property type="match status" value="1"/>
</dbReference>
<protein>
    <recommendedName>
        <fullName evidence="2">Endonuclease/exonuclease/phosphatase domain-containing protein</fullName>
    </recommendedName>
</protein>
<gene>
    <name evidence="1" type="ORF">Zm00014a_019113</name>
</gene>
<accession>A0A3L6FCW0</accession>
<comment type="caution">
    <text evidence="1">The sequence shown here is derived from an EMBL/GenBank/DDBJ whole genome shotgun (WGS) entry which is preliminary data.</text>
</comment>
<organism evidence="1">
    <name type="scientific">Zea mays</name>
    <name type="common">Maize</name>
    <dbReference type="NCBI Taxonomy" id="4577"/>
    <lineage>
        <taxon>Eukaryota</taxon>
        <taxon>Viridiplantae</taxon>
        <taxon>Streptophyta</taxon>
        <taxon>Embryophyta</taxon>
        <taxon>Tracheophyta</taxon>
        <taxon>Spermatophyta</taxon>
        <taxon>Magnoliopsida</taxon>
        <taxon>Liliopsida</taxon>
        <taxon>Poales</taxon>
        <taxon>Poaceae</taxon>
        <taxon>PACMAD clade</taxon>
        <taxon>Panicoideae</taxon>
        <taxon>Andropogonodae</taxon>
        <taxon>Andropogoneae</taxon>
        <taxon>Tripsacinae</taxon>
        <taxon>Zea</taxon>
    </lineage>
</organism>
<proteinExistence type="predicted"/>
<evidence type="ECO:0008006" key="2">
    <source>
        <dbReference type="Google" id="ProtNLM"/>
    </source>
</evidence>
<reference evidence="1" key="1">
    <citation type="journal article" date="2018" name="Nat. Genet.">
        <title>Extensive intraspecific gene order and gene structural variations between Mo17 and other maize genomes.</title>
        <authorList>
            <person name="Sun S."/>
            <person name="Zhou Y."/>
            <person name="Chen J."/>
            <person name="Shi J."/>
            <person name="Zhao H."/>
            <person name="Zhao H."/>
            <person name="Song W."/>
            <person name="Zhang M."/>
            <person name="Cui Y."/>
            <person name="Dong X."/>
            <person name="Liu H."/>
            <person name="Ma X."/>
            <person name="Jiao Y."/>
            <person name="Wang B."/>
            <person name="Wei X."/>
            <person name="Stein J.C."/>
            <person name="Glaubitz J.C."/>
            <person name="Lu F."/>
            <person name="Yu G."/>
            <person name="Liang C."/>
            <person name="Fengler K."/>
            <person name="Li B."/>
            <person name="Rafalski A."/>
            <person name="Schnable P.S."/>
            <person name="Ware D.H."/>
            <person name="Buckler E.S."/>
            <person name="Lai J."/>
        </authorList>
    </citation>
    <scope>NUCLEOTIDE SEQUENCE [LARGE SCALE GENOMIC DNA]</scope>
    <source>
        <tissue evidence="1">Seedling</tissue>
    </source>
</reference>
<dbReference type="AlphaFoldDB" id="A0A3L6FCW0"/>
<dbReference type="InterPro" id="IPR036691">
    <property type="entry name" value="Endo/exonu/phosph_ase_sf"/>
</dbReference>
<evidence type="ECO:0000313" key="1">
    <source>
        <dbReference type="EMBL" id="PWZ29447.1"/>
    </source>
</evidence>
<sequence length="86" mass="9818">MFDFVNIVEGNFMITCCILHKSKGLMWNFIIVYGPAQTDYRDSFLSEFSDVCATSKVPLLFGGDFNILRGVDETNKPCTLNMKYFV</sequence>
<dbReference type="EMBL" id="NCVQ01000005">
    <property type="protein sequence ID" value="PWZ29447.1"/>
    <property type="molecule type" value="Genomic_DNA"/>
</dbReference>
<dbReference type="Proteomes" id="UP000251960">
    <property type="component" value="Chromosome 4"/>
</dbReference>
<name>A0A3L6FCW0_MAIZE</name>